<evidence type="ECO:0000313" key="2">
    <source>
        <dbReference type="Proteomes" id="UP000267077"/>
    </source>
</evidence>
<comment type="caution">
    <text evidence="1">The sequence shown here is derived from an EMBL/GenBank/DDBJ whole genome shotgun (WGS) entry which is preliminary data.</text>
</comment>
<proteinExistence type="predicted"/>
<evidence type="ECO:0000313" key="1">
    <source>
        <dbReference type="EMBL" id="RUL66812.1"/>
    </source>
</evidence>
<dbReference type="OrthoDB" id="6041952at2"/>
<dbReference type="RefSeq" id="WP_126672311.1">
    <property type="nucleotide sequence ID" value="NZ_RYZR01000002.1"/>
</dbReference>
<organism evidence="1 2">
    <name type="scientific">Dyella dinghuensis</name>
    <dbReference type="NCBI Taxonomy" id="1920169"/>
    <lineage>
        <taxon>Bacteria</taxon>
        <taxon>Pseudomonadati</taxon>
        <taxon>Pseudomonadota</taxon>
        <taxon>Gammaproteobacteria</taxon>
        <taxon>Lysobacterales</taxon>
        <taxon>Rhodanobacteraceae</taxon>
        <taxon>Dyella</taxon>
    </lineage>
</organism>
<gene>
    <name evidence="1" type="ORF">EKH79_03100</name>
</gene>
<name>A0A3S0S607_9GAMM</name>
<keyword evidence="2" id="KW-1185">Reference proteome</keyword>
<dbReference type="EMBL" id="RYZR01000002">
    <property type="protein sequence ID" value="RUL66812.1"/>
    <property type="molecule type" value="Genomic_DNA"/>
</dbReference>
<dbReference type="Proteomes" id="UP000267077">
    <property type="component" value="Unassembled WGS sequence"/>
</dbReference>
<reference evidence="1 2" key="1">
    <citation type="submission" date="2018-12" db="EMBL/GenBank/DDBJ databases">
        <title>Dyella dinghuensis sp. nov. DHOA06 and Dyella choica sp. nov. 4M-K27, isolated from forest soil.</title>
        <authorList>
            <person name="Qiu L.-H."/>
            <person name="Gao Z.-H."/>
        </authorList>
    </citation>
    <scope>NUCLEOTIDE SEQUENCE [LARGE SCALE GENOMIC DNA]</scope>
    <source>
        <strain evidence="1 2">DHOA06</strain>
    </source>
</reference>
<accession>A0A3S0S607</accession>
<sequence>MLLQTLYQACDSANVDASGVCSAPIWVQVPTLIPCLSLADGAEIAVAILTLWALAWGIRSVVDSIHVN</sequence>
<protein>
    <submittedName>
        <fullName evidence="1">Uncharacterized protein</fullName>
    </submittedName>
</protein>
<dbReference type="AlphaFoldDB" id="A0A3S0S607"/>